<proteinExistence type="predicted"/>
<evidence type="ECO:0000313" key="1">
    <source>
        <dbReference type="EMBL" id="GGA73879.1"/>
    </source>
</evidence>
<dbReference type="Proteomes" id="UP000623419">
    <property type="component" value="Unassembled WGS sequence"/>
</dbReference>
<name>A0ABQ1HEF7_9GAMM</name>
<comment type="caution">
    <text evidence="1">The sequence shown here is derived from an EMBL/GenBank/DDBJ whole genome shotgun (WGS) entry which is preliminary data.</text>
</comment>
<dbReference type="RefSeq" id="WP_188661898.1">
    <property type="nucleotide sequence ID" value="NZ_BMKC01000001.1"/>
</dbReference>
<keyword evidence="2" id="KW-1185">Reference proteome</keyword>
<evidence type="ECO:0008006" key="3">
    <source>
        <dbReference type="Google" id="ProtNLM"/>
    </source>
</evidence>
<gene>
    <name evidence="1" type="ORF">GCM10011521_10030</name>
</gene>
<evidence type="ECO:0000313" key="2">
    <source>
        <dbReference type="Proteomes" id="UP000623419"/>
    </source>
</evidence>
<protein>
    <recommendedName>
        <fullName evidence="3">HMA domain-containing protein</fullName>
    </recommendedName>
</protein>
<dbReference type="EMBL" id="BMKC01000001">
    <property type="protein sequence ID" value="GGA73879.1"/>
    <property type="molecule type" value="Genomic_DNA"/>
</dbReference>
<reference evidence="2" key="1">
    <citation type="journal article" date="2019" name="Int. J. Syst. Evol. Microbiol.">
        <title>The Global Catalogue of Microorganisms (GCM) 10K type strain sequencing project: providing services to taxonomists for standard genome sequencing and annotation.</title>
        <authorList>
            <consortium name="The Broad Institute Genomics Platform"/>
            <consortium name="The Broad Institute Genome Sequencing Center for Infectious Disease"/>
            <person name="Wu L."/>
            <person name="Ma J."/>
        </authorList>
    </citation>
    <scope>NUCLEOTIDE SEQUENCE [LARGE SCALE GENOMIC DNA]</scope>
    <source>
        <strain evidence="2">CGMCC 1.15905</strain>
    </source>
</reference>
<sequence length="79" mass="8002">MEFNVVMPQADVDLDALRKALCEVDPAALVDLDPLHAGLRVAAQLTTGELAGLLAEAGYPVGPTAIQPQPSVCCGGCGG</sequence>
<accession>A0ABQ1HEF7</accession>
<organism evidence="1 2">
    <name type="scientific">Arenimonas soli</name>
    <dbReference type="NCBI Taxonomy" id="2269504"/>
    <lineage>
        <taxon>Bacteria</taxon>
        <taxon>Pseudomonadati</taxon>
        <taxon>Pseudomonadota</taxon>
        <taxon>Gammaproteobacteria</taxon>
        <taxon>Lysobacterales</taxon>
        <taxon>Lysobacteraceae</taxon>
        <taxon>Arenimonas</taxon>
    </lineage>
</organism>